<feature type="compositionally biased region" description="Basic and acidic residues" evidence="2">
    <location>
        <begin position="542"/>
        <end position="553"/>
    </location>
</feature>
<keyword evidence="1" id="KW-0175">Coiled coil</keyword>
<protein>
    <recommendedName>
        <fullName evidence="5">Separase</fullName>
    </recommendedName>
</protein>
<organism evidence="3 4">
    <name type="scientific">Stephanodiscus triporus</name>
    <dbReference type="NCBI Taxonomy" id="2934178"/>
    <lineage>
        <taxon>Eukaryota</taxon>
        <taxon>Sar</taxon>
        <taxon>Stramenopiles</taxon>
        <taxon>Ochrophyta</taxon>
        <taxon>Bacillariophyta</taxon>
        <taxon>Coscinodiscophyceae</taxon>
        <taxon>Thalassiosirophycidae</taxon>
        <taxon>Stephanodiscales</taxon>
        <taxon>Stephanodiscaceae</taxon>
        <taxon>Stephanodiscus</taxon>
    </lineage>
</organism>
<keyword evidence="4" id="KW-1185">Reference proteome</keyword>
<feature type="compositionally biased region" description="Polar residues" evidence="2">
    <location>
        <begin position="760"/>
        <end position="784"/>
    </location>
</feature>
<feature type="compositionally biased region" description="Basic residues" evidence="2">
    <location>
        <begin position="700"/>
        <end position="712"/>
    </location>
</feature>
<sequence length="2354" mass="264118">MRRRREGTMSDSESATTTSDSNGDDSDDDEDASHGDHWSDDKDGGVDSEEEERRRVASMNRHRKRNGKITRRRRRINTTLLRRDKNGGDIVMSGSDNENDTSDDEVPLAILQLRKEQRRRLLAMRARERKLRDMNLMMNKRDDQIMKTNGIMKNKKCSRRTRPKNACALLGSLCMAASAMVTGEGDETVANDATKMYKAVTSHESDGASHHHLRHSHYPTNRIEEKNRKRNNDMFESDSSSTDDGMDTFADLRARATLSSTSSATADVDVNVVDVKAPGDDIDSGGNDGSDDNQGDYLLTPVEESDGEKSDDYLLTPREEYSEEDVGYEMIESDNEEKCKFKVREMEWGDLPNFIEELCAQVRDERISHVQNKLNELRWRLHAVKKRLSSRSPSLLTTTSATTSEEMMDALDKLSEESDELNRYIIEKLHRHGVDLCNIALTRLLSKRERRENEGKLTKSQKKLCRITAVDVWDVRVIEMCDLVKDIDSKVTSFQKEVEKELQSVADNIYCRTRNDDGNDTIPANGADGEGSGLQQLRKMKRTVERDSDDRHPHASRKRKSSSGRKASSLGLKQRKQHHFVRTRYFGGDPNRREDDANNYRLPLSLRDDATTGIEDEQSPPATALEEEVDSTTNCDAADDIDDDTRIPRSSANKQLSKRATPSASVGGTASGPQRQSRSISETMSGWLDKQQEGSEKGKKNSRWRSRGHGRSNRQASTNGNAKLHRASTIFSRATAHAQGQTGTQAANSPGTHRVLVSNGRLNHNQRQGGSKGSSKNDPATASSRPEIPHDLSADILFDSLPTNDSNKTVEQSGVNSESNGSIIDLCRDLGDRYPSSVPSSRDVLANLMTAVRGKSDDDLQKDEVVTIFQSLLYIFRVKCTTLLDIIQTYPEVASFHISCWCLVFHMLGKKSTKKIAQEDGLIFKIFANHTALAKHLLLQVVDVLYSQLLWEEYGQTPLLKSHVFDELRSLCVHIGSIIPLLPSVCGLLTTFGEPRWHLSLNHECKENAPETVLFVSAIDPEMHKRFIMSGDVPETAQDESRIRSFNHKIPREEIEAIWSIIGFSSCCATLTSQSAPDFKQPQMLLARLMFCDCGSLPNSDQQSPPSRLQVNTCRREIKWIDSLLSTRLLGDLPSMDSFLKQLIEKSVTLEAYDVVLSLLPSAPQAKVNTAVKQLWEYSCVDGASAVIGSELQADLMDMNSIFLANETNSVYRLSPSSVLLQRCAALAASYASMTMIKNTRWKSFRTMLQSLASGFVGKALEIENKVQCNAARIRTDDDYTAMFQSIIESATEIQIELSPTTSHLREAACYMILSGVVARSRHNASGEGNNFHLNRALRENIWRYSSDEKMRKHQQHFLDTHFLNKMGEAPASSSNICLLYTSSKSMAFTTLLHLYISDFNADPHQITERLHSHLVAVKADIEPSSMVYLLASIISNLLSTCDLLDKLNEKGRLSENEEKCKAHMNASKSCADIIRSITMHINLIFGRAKFILELMTKVAPPVNILLQLVNTIKNLGSSKFFRFVMESLTKALIVIVETASRNMFAKALSKDGCVETSFRSCLGAIRQAIALVHACGTDEMPNVQRAQSNTEWQAGADVYLSFVTTRLLPSVGNSNENGEHRKLCHSQSGGVLSVLAALCSILPLSGVYEILEPNYPIGDDCRFYLRQMATCFSSELLRLSKHSRFCKALVMQYSQKIFNYLFAALMDSDTLAMFPSSNLSLLYMLDGHNSRSKGNDLLSKAQNHLPLAPQDPDQESYKIKRMKGEYFDTVGPAYTSKNIWSFLENFGQVLASSSPYDIKCPVGTWQSFRSIGTKIVNICKTLQLDKDEDLRELLPQVSVERECLKRLIVFQALFAPLKNCSIDRLDTVMGGVCSVVSTMIIENLYYLSGIELELEEQRRIGCDDSDTRYQRAKALAFHRAYTELCGTLMTLMLRQNNNWESIIARDFVRLNLIASAFRGNLDLRRTIEEVAVKLNLCLRRRGHPGSSDGTLPLTLTEDLSMSFYRRTGDLLVYAAACGDKDNYRVVLFNAFRGFSSKGNAVIDAFITSVSSRLTLTPETIIDRITLPSDGLGRAMNNRMVSADVDSIDDLESMIELRDWVMNVFLVGRLGNDSTTRPCISMSLQLLTRMIKIFLSDEFSPRQKIYNDSGNLTSIATYTKLIHSLKECLCNSVRSNLDETFVAEFFCCARYFLALPYTLKAASLEKETVTLLSWVRASSPNTTDSNESSSHQSAYIYEVFVCLLLCGELLRHQETSNILRDFLIQMNNNEPSPAAKPNYIEIRKFCISFDKLGKLERDLSLKRTNSIQISNPYAGKSMGNTDIMSQKTFSGESLRAIDEYSNYLMSQTTMSEEM</sequence>
<feature type="coiled-coil region" evidence="1">
    <location>
        <begin position="367"/>
        <end position="424"/>
    </location>
</feature>
<reference evidence="3 4" key="1">
    <citation type="submission" date="2024-10" db="EMBL/GenBank/DDBJ databases">
        <title>Updated reference genomes for cyclostephanoid diatoms.</title>
        <authorList>
            <person name="Roberts W.R."/>
            <person name="Alverson A.J."/>
        </authorList>
    </citation>
    <scope>NUCLEOTIDE SEQUENCE [LARGE SCALE GENOMIC DNA]</scope>
    <source>
        <strain evidence="3 4">AJA276-08</strain>
    </source>
</reference>
<accession>A0ABD3PU14</accession>
<dbReference type="Proteomes" id="UP001530315">
    <property type="component" value="Unassembled WGS sequence"/>
</dbReference>
<feature type="region of interest" description="Disordered" evidence="2">
    <location>
        <begin position="203"/>
        <end position="246"/>
    </location>
</feature>
<gene>
    <name evidence="3" type="ORF">ACHAW5_006330</name>
</gene>
<feature type="compositionally biased region" description="Basic residues" evidence="2">
    <location>
        <begin position="60"/>
        <end position="76"/>
    </location>
</feature>
<name>A0ABD3PU14_9STRA</name>
<feature type="compositionally biased region" description="Basic residues" evidence="2">
    <location>
        <begin position="573"/>
        <end position="582"/>
    </location>
</feature>
<feature type="compositionally biased region" description="Acidic residues" evidence="2">
    <location>
        <begin position="22"/>
        <end position="31"/>
    </location>
</feature>
<dbReference type="EMBL" id="JALLAZ020000596">
    <property type="protein sequence ID" value="KAL3791298.1"/>
    <property type="molecule type" value="Genomic_DNA"/>
</dbReference>
<feature type="compositionally biased region" description="Basic and acidic residues" evidence="2">
    <location>
        <begin position="32"/>
        <end position="55"/>
    </location>
</feature>
<feature type="compositionally biased region" description="Basic residues" evidence="2">
    <location>
        <begin position="554"/>
        <end position="563"/>
    </location>
</feature>
<evidence type="ECO:0000313" key="3">
    <source>
        <dbReference type="EMBL" id="KAL3791298.1"/>
    </source>
</evidence>
<feature type="compositionally biased region" description="Low complexity" evidence="2">
    <location>
        <begin position="734"/>
        <end position="747"/>
    </location>
</feature>
<feature type="compositionally biased region" description="Basic and acidic residues" evidence="2">
    <location>
        <begin position="222"/>
        <end position="233"/>
    </location>
</feature>
<evidence type="ECO:0008006" key="5">
    <source>
        <dbReference type="Google" id="ProtNLM"/>
    </source>
</evidence>
<feature type="region of interest" description="Disordered" evidence="2">
    <location>
        <begin position="734"/>
        <end position="789"/>
    </location>
</feature>
<feature type="compositionally biased region" description="Basic and acidic residues" evidence="2">
    <location>
        <begin position="690"/>
        <end position="699"/>
    </location>
</feature>
<comment type="caution">
    <text evidence="3">The sequence shown here is derived from an EMBL/GenBank/DDBJ whole genome shotgun (WGS) entry which is preliminary data.</text>
</comment>
<feature type="compositionally biased region" description="Low complexity" evidence="2">
    <location>
        <begin position="9"/>
        <end position="21"/>
    </location>
</feature>
<proteinExistence type="predicted"/>
<evidence type="ECO:0000256" key="2">
    <source>
        <dbReference type="SAM" id="MobiDB-lite"/>
    </source>
</evidence>
<evidence type="ECO:0000313" key="4">
    <source>
        <dbReference type="Proteomes" id="UP001530315"/>
    </source>
</evidence>
<evidence type="ECO:0000256" key="1">
    <source>
        <dbReference type="SAM" id="Coils"/>
    </source>
</evidence>
<feature type="region of interest" description="Disordered" evidence="2">
    <location>
        <begin position="514"/>
        <end position="722"/>
    </location>
</feature>
<feature type="region of interest" description="Disordered" evidence="2">
    <location>
        <begin position="276"/>
        <end position="325"/>
    </location>
</feature>
<feature type="compositionally biased region" description="Polar residues" evidence="2">
    <location>
        <begin position="648"/>
        <end position="684"/>
    </location>
</feature>
<feature type="compositionally biased region" description="Basic and acidic residues" evidence="2">
    <location>
        <begin position="307"/>
        <end position="320"/>
    </location>
</feature>
<feature type="region of interest" description="Disordered" evidence="2">
    <location>
        <begin position="1"/>
        <end position="103"/>
    </location>
</feature>